<reference evidence="2" key="1">
    <citation type="submission" date="2022-06" db="EMBL/GenBank/DDBJ databases">
        <authorList>
            <consortium name="SYNGENTA / RWTH Aachen University"/>
        </authorList>
    </citation>
    <scope>NUCLEOTIDE SEQUENCE</scope>
</reference>
<feature type="compositionally biased region" description="Low complexity" evidence="1">
    <location>
        <begin position="130"/>
        <end position="145"/>
    </location>
</feature>
<evidence type="ECO:0000313" key="3">
    <source>
        <dbReference type="Proteomes" id="UP001153365"/>
    </source>
</evidence>
<dbReference type="Proteomes" id="UP001153365">
    <property type="component" value="Unassembled WGS sequence"/>
</dbReference>
<feature type="compositionally biased region" description="Basic residues" evidence="1">
    <location>
        <begin position="260"/>
        <end position="269"/>
    </location>
</feature>
<proteinExistence type="predicted"/>
<organism evidence="2 3">
    <name type="scientific">Phakopsora pachyrhizi</name>
    <name type="common">Asian soybean rust disease fungus</name>
    <dbReference type="NCBI Taxonomy" id="170000"/>
    <lineage>
        <taxon>Eukaryota</taxon>
        <taxon>Fungi</taxon>
        <taxon>Dikarya</taxon>
        <taxon>Basidiomycota</taxon>
        <taxon>Pucciniomycotina</taxon>
        <taxon>Pucciniomycetes</taxon>
        <taxon>Pucciniales</taxon>
        <taxon>Phakopsoraceae</taxon>
        <taxon>Phakopsora</taxon>
    </lineage>
</organism>
<feature type="compositionally biased region" description="Low complexity" evidence="1">
    <location>
        <begin position="248"/>
        <end position="259"/>
    </location>
</feature>
<dbReference type="AlphaFoldDB" id="A0AAV0B1S5"/>
<name>A0AAV0B1S5_PHAPC</name>
<feature type="region of interest" description="Disordered" evidence="1">
    <location>
        <begin position="125"/>
        <end position="219"/>
    </location>
</feature>
<feature type="region of interest" description="Disordered" evidence="1">
    <location>
        <begin position="234"/>
        <end position="269"/>
    </location>
</feature>
<evidence type="ECO:0000256" key="1">
    <source>
        <dbReference type="SAM" id="MobiDB-lite"/>
    </source>
</evidence>
<keyword evidence="3" id="KW-1185">Reference proteome</keyword>
<dbReference type="EMBL" id="CALTRL010002349">
    <property type="protein sequence ID" value="CAH7675482.1"/>
    <property type="molecule type" value="Genomic_DNA"/>
</dbReference>
<sequence>MSCKLGKATKAPFDLWQGEHTIVTEDKPKAEVNNFKDDYNNETDEDGEPVQIPIVKPLCAVADIDLKNTVEDEPINIVIKIENSTATFIVSSGSGGENKEDHLQAVLVDEPTPVGGLPGIFSTSAANLPTPSSQSTSTITTTRTSNAASGSCNATTINSITTTTTNNSNNNTTAMTPAATTTTPDTSAAAAAQQQLGHLTEEESDAGWDNPTEPYLHKPDIQPDFLEKVKTKTYETNNQLRRHKSIVSTTTSSNNNNNNKTHHHQQHPS</sequence>
<protein>
    <submittedName>
        <fullName evidence="2">Uncharacterized protein</fullName>
    </submittedName>
</protein>
<comment type="caution">
    <text evidence="2">The sequence shown here is derived from an EMBL/GenBank/DDBJ whole genome shotgun (WGS) entry which is preliminary data.</text>
</comment>
<gene>
    <name evidence="2" type="ORF">PPACK8108_LOCUS10501</name>
</gene>
<evidence type="ECO:0000313" key="2">
    <source>
        <dbReference type="EMBL" id="CAH7675482.1"/>
    </source>
</evidence>
<accession>A0AAV0B1S5</accession>
<feature type="compositionally biased region" description="Low complexity" evidence="1">
    <location>
        <begin position="153"/>
        <end position="192"/>
    </location>
</feature>